<accession>A0A4Z2I9P8</accession>
<organism evidence="3 4">
    <name type="scientific">Liparis tanakae</name>
    <name type="common">Tanaka's snailfish</name>
    <dbReference type="NCBI Taxonomy" id="230148"/>
    <lineage>
        <taxon>Eukaryota</taxon>
        <taxon>Metazoa</taxon>
        <taxon>Chordata</taxon>
        <taxon>Craniata</taxon>
        <taxon>Vertebrata</taxon>
        <taxon>Euteleostomi</taxon>
        <taxon>Actinopterygii</taxon>
        <taxon>Neopterygii</taxon>
        <taxon>Teleostei</taxon>
        <taxon>Neoteleostei</taxon>
        <taxon>Acanthomorphata</taxon>
        <taxon>Eupercaria</taxon>
        <taxon>Perciformes</taxon>
        <taxon>Cottioidei</taxon>
        <taxon>Cottales</taxon>
        <taxon>Liparidae</taxon>
        <taxon>Liparis</taxon>
    </lineage>
</organism>
<evidence type="ECO:0000313" key="3">
    <source>
        <dbReference type="EMBL" id="TNN74746.1"/>
    </source>
</evidence>
<proteinExistence type="predicted"/>
<dbReference type="GO" id="GO:1903358">
    <property type="term" value="P:regulation of Golgi organization"/>
    <property type="evidence" value="ECO:0007669"/>
    <property type="project" value="TreeGrafter"/>
</dbReference>
<reference evidence="3 4" key="1">
    <citation type="submission" date="2019-03" db="EMBL/GenBank/DDBJ databases">
        <title>First draft genome of Liparis tanakae, snailfish: a comprehensive survey of snailfish specific genes.</title>
        <authorList>
            <person name="Kim W."/>
            <person name="Song I."/>
            <person name="Jeong J.-H."/>
            <person name="Kim D."/>
            <person name="Kim S."/>
            <person name="Ryu S."/>
            <person name="Song J.Y."/>
            <person name="Lee S.K."/>
        </authorList>
    </citation>
    <scope>NUCLEOTIDE SEQUENCE [LARGE SCALE GENOMIC DNA]</scope>
    <source>
        <tissue evidence="3">Muscle</tissue>
    </source>
</reference>
<dbReference type="GO" id="GO:0060090">
    <property type="term" value="F:molecular adaptor activity"/>
    <property type="evidence" value="ECO:0007669"/>
    <property type="project" value="TreeGrafter"/>
</dbReference>
<protein>
    <submittedName>
        <fullName evidence="3">Myomegalin</fullName>
    </submittedName>
</protein>
<keyword evidence="1" id="KW-0175">Coiled coil</keyword>
<dbReference type="AlphaFoldDB" id="A0A4Z2I9P8"/>
<dbReference type="OrthoDB" id="10255000at2759"/>
<dbReference type="Proteomes" id="UP000314294">
    <property type="component" value="Unassembled WGS sequence"/>
</dbReference>
<feature type="compositionally biased region" description="Polar residues" evidence="2">
    <location>
        <begin position="34"/>
        <end position="46"/>
    </location>
</feature>
<comment type="caution">
    <text evidence="3">The sequence shown here is derived from an EMBL/GenBank/DDBJ whole genome shotgun (WGS) entry which is preliminary data.</text>
</comment>
<dbReference type="InterPro" id="IPR052593">
    <property type="entry name" value="MT-associated_AKAP9-binding"/>
</dbReference>
<sequence length="432" mass="47574">MCSHYRLSKELQQKDKVIESLRTKLNQHHHSRSDTPCSSHALSDTTDQSDRISYVSDEHRSTDEDLDAYVDAAGEHGHRDTRTSGRVGTAPAPVFTSTPFHLPPSFFSSSSPTQREPLPFHPHPATLRTRYQGSGGVGFSLAEVHQELQMLQRQLGDNERFSTPQSKPLQGFPFARQQPDSSALLPPSYHGYQPSPFSSGLEAGSTMKAGSGLLESSALWDMSYGTRPVRLCADLSSGSSGYQSGTSNTGAPTNIYIQGLDSVGQLSSEIRLVKEENVGLQNQLKQAAREGSKDADQLREAQLEAEMWAEQSRKLHAEAEARGQEVAELKQDRQKNQEAVNRLQHEVSVLQQQLCESRCLLHSLQSELQVHHRVCGVNTNTSAGRASDGATLGQGAVTFDLRELHLQLEQQLSGQADAQPRSRRQLFNGQRG</sequence>
<dbReference type="PANTHER" id="PTHR46501">
    <property type="entry name" value="MYOMEGALIN"/>
    <property type="match status" value="1"/>
</dbReference>
<feature type="region of interest" description="Disordered" evidence="2">
    <location>
        <begin position="25"/>
        <end position="50"/>
    </location>
</feature>
<feature type="coiled-coil region" evidence="1">
    <location>
        <begin position="270"/>
        <end position="353"/>
    </location>
</feature>
<evidence type="ECO:0000256" key="2">
    <source>
        <dbReference type="SAM" id="MobiDB-lite"/>
    </source>
</evidence>
<feature type="region of interest" description="Disordered" evidence="2">
    <location>
        <begin position="411"/>
        <end position="432"/>
    </location>
</feature>
<evidence type="ECO:0000313" key="4">
    <source>
        <dbReference type="Proteomes" id="UP000314294"/>
    </source>
</evidence>
<dbReference type="GO" id="GO:0007098">
    <property type="term" value="P:centrosome cycle"/>
    <property type="evidence" value="ECO:0007669"/>
    <property type="project" value="TreeGrafter"/>
</dbReference>
<dbReference type="PANTHER" id="PTHR46501:SF2">
    <property type="entry name" value="MYOMEGALIN"/>
    <property type="match status" value="1"/>
</dbReference>
<dbReference type="GO" id="GO:0005794">
    <property type="term" value="C:Golgi apparatus"/>
    <property type="evidence" value="ECO:0007669"/>
    <property type="project" value="TreeGrafter"/>
</dbReference>
<dbReference type="EMBL" id="SRLO01000111">
    <property type="protein sequence ID" value="TNN74746.1"/>
    <property type="molecule type" value="Genomic_DNA"/>
</dbReference>
<dbReference type="GO" id="GO:0090063">
    <property type="term" value="P:positive regulation of microtubule nucleation"/>
    <property type="evidence" value="ECO:0007669"/>
    <property type="project" value="TreeGrafter"/>
</dbReference>
<evidence type="ECO:0000256" key="1">
    <source>
        <dbReference type="SAM" id="Coils"/>
    </source>
</evidence>
<dbReference type="GO" id="GO:0005813">
    <property type="term" value="C:centrosome"/>
    <property type="evidence" value="ECO:0007669"/>
    <property type="project" value="TreeGrafter"/>
</dbReference>
<gene>
    <name evidence="3" type="primary">PDE4DIP_0</name>
    <name evidence="3" type="ORF">EYF80_015064</name>
</gene>
<keyword evidence="4" id="KW-1185">Reference proteome</keyword>
<name>A0A4Z2I9P8_9TELE</name>